<gene>
    <name evidence="2" type="ORF">J3R73_001603</name>
</gene>
<name>A0ABU0FB19_9HYPH</name>
<comment type="caution">
    <text evidence="2">The sequence shown here is derived from an EMBL/GenBank/DDBJ whole genome shotgun (WGS) entry which is preliminary data.</text>
</comment>
<organism evidence="2 3">
    <name type="scientific">Labrys monachus</name>
    <dbReference type="NCBI Taxonomy" id="217067"/>
    <lineage>
        <taxon>Bacteria</taxon>
        <taxon>Pseudomonadati</taxon>
        <taxon>Pseudomonadota</taxon>
        <taxon>Alphaproteobacteria</taxon>
        <taxon>Hyphomicrobiales</taxon>
        <taxon>Xanthobacteraceae</taxon>
        <taxon>Labrys</taxon>
    </lineage>
</organism>
<proteinExistence type="predicted"/>
<dbReference type="EMBL" id="JAUSVK010000001">
    <property type="protein sequence ID" value="MDQ0391811.1"/>
    <property type="molecule type" value="Genomic_DNA"/>
</dbReference>
<evidence type="ECO:0000313" key="3">
    <source>
        <dbReference type="Proteomes" id="UP001237448"/>
    </source>
</evidence>
<dbReference type="Proteomes" id="UP001237448">
    <property type="component" value="Unassembled WGS sequence"/>
</dbReference>
<evidence type="ECO:0000259" key="1">
    <source>
        <dbReference type="Pfam" id="PF13924"/>
    </source>
</evidence>
<protein>
    <recommendedName>
        <fullName evidence="1">Lipocalin-like domain-containing protein</fullName>
    </recommendedName>
</protein>
<accession>A0ABU0FB19</accession>
<dbReference type="Pfam" id="PF13924">
    <property type="entry name" value="Lipocalin_5"/>
    <property type="match status" value="1"/>
</dbReference>
<keyword evidence="3" id="KW-1185">Reference proteome</keyword>
<feature type="domain" description="Lipocalin-like" evidence="1">
    <location>
        <begin position="8"/>
        <end position="146"/>
    </location>
</feature>
<sequence>MITREQLIGAWFLESYTETDVQSGEVSYPMGTNPAGLILYTSDGYMSAQLSSGGRDRFKSDDLYGGSGEEYTAAGRSYIAYSGPFYFDEGRGRLEHEMFVSFFPNWRGQRQVRVVAIDGGRLHLGPEHPMPFNGRLKTASLIWKRAAPNL</sequence>
<evidence type="ECO:0000313" key="2">
    <source>
        <dbReference type="EMBL" id="MDQ0391811.1"/>
    </source>
</evidence>
<dbReference type="InterPro" id="IPR024311">
    <property type="entry name" value="Lipocalin-like"/>
</dbReference>
<dbReference type="RefSeq" id="WP_307424732.1">
    <property type="nucleotide sequence ID" value="NZ_JAUSVK010000001.1"/>
</dbReference>
<reference evidence="2 3" key="1">
    <citation type="submission" date="2023-07" db="EMBL/GenBank/DDBJ databases">
        <title>Genomic Encyclopedia of Type Strains, Phase IV (KMG-IV): sequencing the most valuable type-strain genomes for metagenomic binning, comparative biology and taxonomic classification.</title>
        <authorList>
            <person name="Goeker M."/>
        </authorList>
    </citation>
    <scope>NUCLEOTIDE SEQUENCE [LARGE SCALE GENOMIC DNA]</scope>
    <source>
        <strain evidence="2 3">DSM 5896</strain>
    </source>
</reference>